<dbReference type="EMBL" id="CP076750">
    <property type="protein sequence ID" value="QWW23385.1"/>
    <property type="molecule type" value="Genomic_DNA"/>
</dbReference>
<evidence type="ECO:0000259" key="5">
    <source>
        <dbReference type="PROSITE" id="PS50195"/>
    </source>
</evidence>
<feature type="region of interest" description="Disordered" evidence="3">
    <location>
        <begin position="376"/>
        <end position="496"/>
    </location>
</feature>
<name>A0A8F3AGR2_CANAR</name>
<dbReference type="Pfam" id="PF00018">
    <property type="entry name" value="SH3_1"/>
    <property type="match status" value="1"/>
</dbReference>
<accession>A0A8F3AGR2</accession>
<keyword evidence="1 2" id="KW-0728">SH3 domain</keyword>
<feature type="region of interest" description="Disordered" evidence="3">
    <location>
        <begin position="285"/>
        <end position="316"/>
    </location>
</feature>
<organism evidence="6">
    <name type="scientific">Candidozyma auris</name>
    <name type="common">Yeast</name>
    <name type="synonym">Candida auris</name>
    <dbReference type="NCBI Taxonomy" id="498019"/>
    <lineage>
        <taxon>Eukaryota</taxon>
        <taxon>Fungi</taxon>
        <taxon>Dikarya</taxon>
        <taxon>Ascomycota</taxon>
        <taxon>Saccharomycotina</taxon>
        <taxon>Pichiomycetes</taxon>
        <taxon>Metschnikowiaceae</taxon>
        <taxon>Candidozyma</taxon>
    </lineage>
</organism>
<dbReference type="Gene3D" id="2.30.30.40">
    <property type="entry name" value="SH3 Domains"/>
    <property type="match status" value="1"/>
</dbReference>
<feature type="compositionally biased region" description="Low complexity" evidence="3">
    <location>
        <begin position="288"/>
        <end position="299"/>
    </location>
</feature>
<sequence>MSTGLFASKQAKSSRNLKKLTISSPIARSSSSSLQASPVFSPVSGDPVIVLRVKYDFDAESSVEMSVRQNDFVKLVHRPGNGWLLVKYIDKTGSGLIPASYVEIIANDLQKPVSAQWLLESSPSTTSKQDSISNIRITTVLQNKKLRYLYRMDISMGSGKQVYLCKYYQDFYNLYVSLVASLGRVVTIPYLPNPQRSLEKSVSASSLSNDNIKDLLQLAAQLSKYMRELLAINEVRNCDEFVEFINDEQFKRIEVNPGDLPLPDSEINNLLHKDSINILDTMQRADCPPSISSTPSQSPRNTGESPRLRQRTSPAQVQLRNLKASQSTIAIMSSFTASASNENMQKRSNEEPSPMVESKSSQTLSTFSSLLAGYGEEDAHQNKESKEEEFDFFNERTISSESKSEGTQSMSDTTLQEPVNLDTRSRSPVSANYHPKAGSSDMSYESVSTIGSQGVQHTHYSSGEDSIMSNSSRHKSSSCEPKTPTMVSEHSFSRCPPRLFGGEDDEQIKPLSPKKHKEAYITASSSTTTITPDAEKKTTFNGEYVKIKVTLCNEDDDKVILRVRRNELHSIDTLKHMLSFKIYKDPALIHHYTLQPMGEPRDENALDEGSLLNYVRSSTKAHLRLQRAR</sequence>
<evidence type="ECO:0000256" key="3">
    <source>
        <dbReference type="SAM" id="MobiDB-lite"/>
    </source>
</evidence>
<dbReference type="PROSITE" id="PS50195">
    <property type="entry name" value="PX"/>
    <property type="match status" value="1"/>
</dbReference>
<dbReference type="Pfam" id="PF00787">
    <property type="entry name" value="PX"/>
    <property type="match status" value="1"/>
</dbReference>
<evidence type="ECO:0008006" key="7">
    <source>
        <dbReference type="Google" id="ProtNLM"/>
    </source>
</evidence>
<feature type="compositionally biased region" description="Basic and acidic residues" evidence="3">
    <location>
        <begin position="377"/>
        <end position="386"/>
    </location>
</feature>
<dbReference type="InterPro" id="IPR001452">
    <property type="entry name" value="SH3_domain"/>
</dbReference>
<feature type="domain" description="PX" evidence="5">
    <location>
        <begin position="128"/>
        <end position="252"/>
    </location>
</feature>
<feature type="domain" description="SH3" evidence="4">
    <location>
        <begin position="46"/>
        <end position="107"/>
    </location>
</feature>
<feature type="compositionally biased region" description="Polar residues" evidence="3">
    <location>
        <begin position="440"/>
        <end position="471"/>
    </location>
</feature>
<evidence type="ECO:0000313" key="6">
    <source>
        <dbReference type="EMBL" id="QWW23385.1"/>
    </source>
</evidence>
<dbReference type="InterPro" id="IPR036871">
    <property type="entry name" value="PX_dom_sf"/>
</dbReference>
<protein>
    <recommendedName>
        <fullName evidence="7">SH3 domain-containing protein</fullName>
    </recommendedName>
</protein>
<dbReference type="AlphaFoldDB" id="A0A8F3AGR2"/>
<dbReference type="SMART" id="SM00326">
    <property type="entry name" value="SH3"/>
    <property type="match status" value="1"/>
</dbReference>
<dbReference type="Proteomes" id="UP000825438">
    <property type="component" value="Chromosome II"/>
</dbReference>
<dbReference type="PROSITE" id="PS50002">
    <property type="entry name" value="SH3"/>
    <property type="match status" value="1"/>
</dbReference>
<gene>
    <name evidence="6" type="ORF">CA7LBN_002186</name>
</gene>
<evidence type="ECO:0000259" key="4">
    <source>
        <dbReference type="PROSITE" id="PS50002"/>
    </source>
</evidence>
<evidence type="ECO:0000256" key="1">
    <source>
        <dbReference type="ARBA" id="ARBA00022443"/>
    </source>
</evidence>
<evidence type="ECO:0000256" key="2">
    <source>
        <dbReference type="PROSITE-ProRule" id="PRU00192"/>
    </source>
</evidence>
<feature type="region of interest" description="Disordered" evidence="3">
    <location>
        <begin position="336"/>
        <end position="364"/>
    </location>
</feature>
<dbReference type="GO" id="GO:0035091">
    <property type="term" value="F:phosphatidylinositol binding"/>
    <property type="evidence" value="ECO:0007669"/>
    <property type="project" value="InterPro"/>
</dbReference>
<dbReference type="Gene3D" id="3.30.1520.10">
    <property type="entry name" value="Phox-like domain"/>
    <property type="match status" value="1"/>
</dbReference>
<dbReference type="SMART" id="SM00312">
    <property type="entry name" value="PX"/>
    <property type="match status" value="1"/>
</dbReference>
<feature type="compositionally biased region" description="Polar residues" evidence="3">
    <location>
        <begin position="396"/>
        <end position="417"/>
    </location>
</feature>
<dbReference type="InterPro" id="IPR036028">
    <property type="entry name" value="SH3-like_dom_sf"/>
</dbReference>
<dbReference type="InterPro" id="IPR001683">
    <property type="entry name" value="PX_dom"/>
</dbReference>
<reference evidence="6" key="1">
    <citation type="submission" date="2021-06" db="EMBL/GenBank/DDBJ databases">
        <title>Candida auris outbreak in lebanese hospital.</title>
        <authorList>
            <person name="Finianos M."/>
        </authorList>
    </citation>
    <scope>NUCLEOTIDE SEQUENCE</scope>
    <source>
        <strain evidence="6">CA7LBN</strain>
    </source>
</reference>
<proteinExistence type="predicted"/>
<dbReference type="SUPFAM" id="SSF50044">
    <property type="entry name" value="SH3-domain"/>
    <property type="match status" value="1"/>
</dbReference>
<dbReference type="SUPFAM" id="SSF64268">
    <property type="entry name" value="PX domain"/>
    <property type="match status" value="1"/>
</dbReference>